<dbReference type="SUPFAM" id="SSF54373">
    <property type="entry name" value="FAD-linked reductases, C-terminal domain"/>
    <property type="match status" value="1"/>
</dbReference>
<dbReference type="Proteomes" id="UP001305498">
    <property type="component" value="Chromosome"/>
</dbReference>
<name>A0AA97FJT9_9MICO</name>
<evidence type="ECO:0000313" key="2">
    <source>
        <dbReference type="EMBL" id="WOF23379.1"/>
    </source>
</evidence>
<dbReference type="GO" id="GO:0005737">
    <property type="term" value="C:cytoplasm"/>
    <property type="evidence" value="ECO:0007669"/>
    <property type="project" value="TreeGrafter"/>
</dbReference>
<dbReference type="InterPro" id="IPR006076">
    <property type="entry name" value="FAD-dep_OxRdtase"/>
</dbReference>
<dbReference type="RefSeq" id="WP_317139850.1">
    <property type="nucleotide sequence ID" value="NZ_CP118157.1"/>
</dbReference>
<feature type="domain" description="FAD dependent oxidoreductase" evidence="1">
    <location>
        <begin position="38"/>
        <end position="394"/>
    </location>
</feature>
<dbReference type="InterPro" id="IPR036188">
    <property type="entry name" value="FAD/NAD-bd_sf"/>
</dbReference>
<reference evidence="2 3" key="1">
    <citation type="submission" date="2023-02" db="EMBL/GenBank/DDBJ databases">
        <title>Microbacterium betulae sp. nov., isolated from birch wood.</title>
        <authorList>
            <person name="Pasciak M."/>
            <person name="Pawlik K.J."/>
            <person name="Martynowski D."/>
            <person name="Laczmanski L."/>
            <person name="Ciekot J."/>
            <person name="Szponar B."/>
            <person name="Wojcik-Fatla A."/>
            <person name="Mackiewicz B."/>
            <person name="Farian E."/>
            <person name="Cholewa G."/>
            <person name="Cholewa A."/>
            <person name="Dutkiewicz J."/>
        </authorList>
    </citation>
    <scope>NUCLEOTIDE SEQUENCE [LARGE SCALE GENOMIC DNA]</scope>
    <source>
        <strain evidence="2 3">AB</strain>
    </source>
</reference>
<dbReference type="Gene3D" id="3.50.50.60">
    <property type="entry name" value="FAD/NAD(P)-binding domain"/>
    <property type="match status" value="1"/>
</dbReference>
<dbReference type="PANTHER" id="PTHR13847:SF281">
    <property type="entry name" value="FAD DEPENDENT OXIDOREDUCTASE DOMAIN-CONTAINING PROTEIN"/>
    <property type="match status" value="1"/>
</dbReference>
<dbReference type="SUPFAM" id="SSF51905">
    <property type="entry name" value="FAD/NAD(P)-binding domain"/>
    <property type="match status" value="1"/>
</dbReference>
<keyword evidence="3" id="KW-1185">Reference proteome</keyword>
<evidence type="ECO:0000313" key="3">
    <source>
        <dbReference type="Proteomes" id="UP001305498"/>
    </source>
</evidence>
<proteinExistence type="predicted"/>
<gene>
    <name evidence="2" type="ORF">N8K70_01510</name>
</gene>
<evidence type="ECO:0000259" key="1">
    <source>
        <dbReference type="Pfam" id="PF01266"/>
    </source>
</evidence>
<dbReference type="AlphaFoldDB" id="A0AA97FJT9"/>
<protein>
    <submittedName>
        <fullName evidence="2">FAD-binding oxidoreductase</fullName>
    </submittedName>
</protein>
<dbReference type="Pfam" id="PF01266">
    <property type="entry name" value="DAO"/>
    <property type="match status" value="1"/>
</dbReference>
<dbReference type="PANTHER" id="PTHR13847">
    <property type="entry name" value="SARCOSINE DEHYDROGENASE-RELATED"/>
    <property type="match status" value="1"/>
</dbReference>
<dbReference type="Gene3D" id="3.30.9.10">
    <property type="entry name" value="D-Amino Acid Oxidase, subunit A, domain 2"/>
    <property type="match status" value="1"/>
</dbReference>
<dbReference type="EMBL" id="CP118157">
    <property type="protein sequence ID" value="WOF23379.1"/>
    <property type="molecule type" value="Genomic_DNA"/>
</dbReference>
<organism evidence="2 3">
    <name type="scientific">Microbacterium betulae</name>
    <dbReference type="NCBI Taxonomy" id="2981139"/>
    <lineage>
        <taxon>Bacteria</taxon>
        <taxon>Bacillati</taxon>
        <taxon>Actinomycetota</taxon>
        <taxon>Actinomycetes</taxon>
        <taxon>Micrococcales</taxon>
        <taxon>Microbacteriaceae</taxon>
        <taxon>Microbacterium</taxon>
    </lineage>
</organism>
<dbReference type="KEGG" id="mbet:N8K70_01510"/>
<sequence>MSDSGTRVGTDVKMTSYWLDTAVPSGDYRTTTIPKEVDVAVVGAGFTGLSTALHAARAGRSVAVLEANTVVWGASGRNGGMATTGLAIGFRQALRRYGEQRAIGYFTEYNRAIDLIEDIVRENGLDVDYARSGKMNLAWKESHFEGLTQTADALRRLVGQPVRIVDRESIRSEIGSDVYHGAMVDPLGAGVHVAKFGHELARLAVEAGATVHENAEVVDVTRIGDGTTHVLQTSRGTIRAGKVVIGTSGYTGRPFGWVQRRIVPVGSFIVVTEPLPQAVADELLPNRRMASDTKNFIYYFRITPDNRLLFGGRARFAQSDPSSDRKSGEILIRAMHHVFPQMREARIDYMWGGLVDISMDQMVHAGEHRGLFYSTSYSGHGVQMATYMGKVMADVVSGRPEANVWRDLRNPWIPGHYGAPWMLPLGGAWYGLQDKLS</sequence>
<accession>A0AA97FJT9</accession>